<evidence type="ECO:0000256" key="1">
    <source>
        <dbReference type="SAM" id="SignalP"/>
    </source>
</evidence>
<sequence>MNSLVLPLVLMLAGASPAAASDYVCKPTLFGLCKTTYVGPATEAAAVRYVEDAKGAVETLLDQIPAAEEAHYSPKTGVLVLVSKKGDRVYNDGMRLAADLFIAKKLHLNQVVVMNAGRHFVIGSKRVIRDEGGYSRYFALKKKAVTETVTRTDS</sequence>
<keyword evidence="3" id="KW-1185">Reference proteome</keyword>
<organism evidence="2 3">
    <name type="scientific">Gemmobacter caeni</name>
    <dbReference type="NCBI Taxonomy" id="589035"/>
    <lineage>
        <taxon>Bacteria</taxon>
        <taxon>Pseudomonadati</taxon>
        <taxon>Pseudomonadota</taxon>
        <taxon>Alphaproteobacteria</taxon>
        <taxon>Rhodobacterales</taxon>
        <taxon>Paracoccaceae</taxon>
        <taxon>Gemmobacter</taxon>
    </lineage>
</organism>
<feature type="chain" id="PRO_5015531510" evidence="1">
    <location>
        <begin position="21"/>
        <end position="154"/>
    </location>
</feature>
<keyword evidence="1" id="KW-0732">Signal</keyword>
<proteinExistence type="predicted"/>
<reference evidence="2 3" key="1">
    <citation type="submission" date="2018-04" db="EMBL/GenBank/DDBJ databases">
        <title>Genomic Encyclopedia of Archaeal and Bacterial Type Strains, Phase II (KMG-II): from individual species to whole genera.</title>
        <authorList>
            <person name="Goeker M."/>
        </authorList>
    </citation>
    <scope>NUCLEOTIDE SEQUENCE [LARGE SCALE GENOMIC DNA]</scope>
    <source>
        <strain evidence="2 3">DSM 21823</strain>
    </source>
</reference>
<accession>A0A2T6B8F8</accession>
<gene>
    <name evidence="2" type="ORF">C8N34_10290</name>
</gene>
<dbReference type="Proteomes" id="UP000244224">
    <property type="component" value="Unassembled WGS sequence"/>
</dbReference>
<dbReference type="EMBL" id="QBKP01000002">
    <property type="protein sequence ID" value="PTX52312.1"/>
    <property type="molecule type" value="Genomic_DNA"/>
</dbReference>
<protein>
    <submittedName>
        <fullName evidence="2">Uncharacterized protein</fullName>
    </submittedName>
</protein>
<comment type="caution">
    <text evidence="2">The sequence shown here is derived from an EMBL/GenBank/DDBJ whole genome shotgun (WGS) entry which is preliminary data.</text>
</comment>
<name>A0A2T6B8F8_9RHOB</name>
<evidence type="ECO:0000313" key="3">
    <source>
        <dbReference type="Proteomes" id="UP000244224"/>
    </source>
</evidence>
<evidence type="ECO:0000313" key="2">
    <source>
        <dbReference type="EMBL" id="PTX52312.1"/>
    </source>
</evidence>
<dbReference type="AlphaFoldDB" id="A0A2T6B8F8"/>
<feature type="signal peptide" evidence="1">
    <location>
        <begin position="1"/>
        <end position="20"/>
    </location>
</feature>
<dbReference type="RefSeq" id="WP_108127651.1">
    <property type="nucleotide sequence ID" value="NZ_QBKP01000002.1"/>
</dbReference>